<organism evidence="3 4">
    <name type="scientific">Brevibacterium otitidis</name>
    <dbReference type="NCBI Taxonomy" id="53364"/>
    <lineage>
        <taxon>Bacteria</taxon>
        <taxon>Bacillati</taxon>
        <taxon>Actinomycetota</taxon>
        <taxon>Actinomycetes</taxon>
        <taxon>Micrococcales</taxon>
        <taxon>Brevibacteriaceae</taxon>
        <taxon>Brevibacterium</taxon>
    </lineage>
</organism>
<keyword evidence="2" id="KW-0472">Membrane</keyword>
<comment type="caution">
    <text evidence="3">The sequence shown here is derived from an EMBL/GenBank/DDBJ whole genome shotgun (WGS) entry which is preliminary data.</text>
</comment>
<dbReference type="EMBL" id="JBHMAU010000022">
    <property type="protein sequence ID" value="MFB9775284.1"/>
    <property type="molecule type" value="Genomic_DNA"/>
</dbReference>
<reference evidence="3 4" key="1">
    <citation type="submission" date="2024-09" db="EMBL/GenBank/DDBJ databases">
        <authorList>
            <person name="Sun Q."/>
            <person name="Mori K."/>
        </authorList>
    </citation>
    <scope>NUCLEOTIDE SEQUENCE [LARGE SCALE GENOMIC DNA]</scope>
    <source>
        <strain evidence="3 4">JCM 11683</strain>
    </source>
</reference>
<evidence type="ECO:0000313" key="4">
    <source>
        <dbReference type="Proteomes" id="UP001589707"/>
    </source>
</evidence>
<feature type="compositionally biased region" description="Pro residues" evidence="1">
    <location>
        <begin position="1"/>
        <end position="17"/>
    </location>
</feature>
<keyword evidence="4" id="KW-1185">Reference proteome</keyword>
<feature type="compositionally biased region" description="Gly residues" evidence="1">
    <location>
        <begin position="18"/>
        <end position="27"/>
    </location>
</feature>
<protein>
    <submittedName>
        <fullName evidence="3">Uncharacterized protein</fullName>
    </submittedName>
</protein>
<proteinExistence type="predicted"/>
<evidence type="ECO:0000313" key="3">
    <source>
        <dbReference type="EMBL" id="MFB9775284.1"/>
    </source>
</evidence>
<keyword evidence="2" id="KW-0812">Transmembrane</keyword>
<dbReference type="Proteomes" id="UP001589707">
    <property type="component" value="Unassembled WGS sequence"/>
</dbReference>
<feature type="compositionally biased region" description="Low complexity" evidence="1">
    <location>
        <begin position="28"/>
        <end position="52"/>
    </location>
</feature>
<name>A0ABV5WZ01_9MICO</name>
<dbReference type="RefSeq" id="WP_376838276.1">
    <property type="nucleotide sequence ID" value="NZ_JBHMAU010000022.1"/>
</dbReference>
<sequence length="451" mass="47520">MNSGSTPPPMPPQPPHGPGGSNGGPAYGSGPSYGSAGAPSYGSGPSSGADSGYGSGPTYSASPPGPDPAESAGTSGPGTPTGSVPQPAPAPGYAAAPGGPGAQSPAGDQQKQKKPKLPLILSLGAVALVLVLVLVGFFVVRSVNHNKYGPDRVAEEYLSALESGNIDEANKITKATTPDGASEKLLLQQIVDGSEQKITDAQVVETTREGKSAKVHTKYTIDGQPYDLILNATKEGRQNLFFDKWTLEPPVLPTVTMEVPPIAGATINGTEFSPESGRVEYAVWPGRYDVSIPESKYVSGAEGNATVGFADADNPQNASISMSVEATDDFEKDVKKLVEDKIKECAEVKKAEVDDCPMVNFPWADTKGKVINDKVDEKTIKREIKEMPKINVVLSPDGSRGSFYTDYKKPGKISISAESKDRKLYWPEDTRDLEANGTVDIDGDELKVSFF</sequence>
<feature type="compositionally biased region" description="Low complexity" evidence="1">
    <location>
        <begin position="71"/>
        <end position="109"/>
    </location>
</feature>
<gene>
    <name evidence="3" type="ORF">ACFFN1_02480</name>
</gene>
<evidence type="ECO:0000256" key="1">
    <source>
        <dbReference type="SAM" id="MobiDB-lite"/>
    </source>
</evidence>
<feature type="transmembrane region" description="Helical" evidence="2">
    <location>
        <begin position="119"/>
        <end position="140"/>
    </location>
</feature>
<feature type="region of interest" description="Disordered" evidence="1">
    <location>
        <begin position="1"/>
        <end position="111"/>
    </location>
</feature>
<evidence type="ECO:0000256" key="2">
    <source>
        <dbReference type="SAM" id="Phobius"/>
    </source>
</evidence>
<keyword evidence="2" id="KW-1133">Transmembrane helix</keyword>
<accession>A0ABV5WZ01</accession>